<feature type="transmembrane region" description="Helical" evidence="1">
    <location>
        <begin position="120"/>
        <end position="140"/>
    </location>
</feature>
<keyword evidence="1" id="KW-0472">Membrane</keyword>
<organism evidence="2 3">
    <name type="scientific">Streptomyces marincola</name>
    <dbReference type="NCBI Taxonomy" id="2878388"/>
    <lineage>
        <taxon>Bacteria</taxon>
        <taxon>Bacillati</taxon>
        <taxon>Actinomycetota</taxon>
        <taxon>Actinomycetes</taxon>
        <taxon>Kitasatosporales</taxon>
        <taxon>Streptomycetaceae</taxon>
        <taxon>Streptomyces</taxon>
    </lineage>
</organism>
<dbReference type="OrthoDB" id="4332438at2"/>
<evidence type="ECO:0000256" key="1">
    <source>
        <dbReference type="SAM" id="Phobius"/>
    </source>
</evidence>
<proteinExistence type="predicted"/>
<evidence type="ECO:0000313" key="2">
    <source>
        <dbReference type="EMBL" id="ARQ70267.1"/>
    </source>
</evidence>
<name>A0A1W7CZX5_9ACTN</name>
<feature type="transmembrane region" description="Helical" evidence="1">
    <location>
        <begin position="21"/>
        <end position="48"/>
    </location>
</feature>
<dbReference type="KEGG" id="smao:CAG99_16715"/>
<dbReference type="RefSeq" id="WP_086160124.1">
    <property type="nucleotide sequence ID" value="NZ_CP021121.1"/>
</dbReference>
<accession>A0A1W7CZX5</accession>
<keyword evidence="1" id="KW-0812">Transmembrane</keyword>
<keyword evidence="3" id="KW-1185">Reference proteome</keyword>
<dbReference type="AlphaFoldDB" id="A0A1W7CZX5"/>
<evidence type="ECO:0000313" key="3">
    <source>
        <dbReference type="Proteomes" id="UP000194218"/>
    </source>
</evidence>
<protein>
    <submittedName>
        <fullName evidence="2">Uncharacterized protein</fullName>
    </submittedName>
</protein>
<gene>
    <name evidence="2" type="ORF">CAG99_16715</name>
</gene>
<dbReference type="EMBL" id="CP021121">
    <property type="protein sequence ID" value="ARQ70267.1"/>
    <property type="molecule type" value="Genomic_DNA"/>
</dbReference>
<keyword evidence="1" id="KW-1133">Transmembrane helix</keyword>
<dbReference type="Proteomes" id="UP000194218">
    <property type="component" value="Chromosome"/>
</dbReference>
<feature type="transmembrane region" description="Helical" evidence="1">
    <location>
        <begin position="147"/>
        <end position="166"/>
    </location>
</feature>
<reference evidence="2 3" key="1">
    <citation type="submission" date="2017-05" db="EMBL/GenBank/DDBJ databases">
        <title>Complete genome sequence of Streptomyces sp. SCSIO 03032 revealed the diverse biosynthetic pathways for its bioactive secondary metabolites.</title>
        <authorList>
            <person name="Ma L."/>
            <person name="Zhu Y."/>
            <person name="Zhang W."/>
            <person name="Zhang G."/>
            <person name="Tian X."/>
            <person name="Zhang S."/>
            <person name="Zhang C."/>
        </authorList>
    </citation>
    <scope>NUCLEOTIDE SEQUENCE [LARGE SCALE GENOMIC DNA]</scope>
    <source>
        <strain evidence="2 3">SCSIO 03032</strain>
    </source>
</reference>
<sequence length="167" mass="17349">MPSASPTVKRSRARRVGESAYGALLLARVIAVWLLVLLLVGAGALAAWDSARHSVLTDGRERGTMLLADCDRTACEGPFDATGRTVVLPQPVARQEGERLAVALVPDGEGEVVRTGWAGALYGSLPLFGALLLASVVIAGGLRMARTALSVAAVAFALLAATFALWI</sequence>